<dbReference type="FunFam" id="3.40.50.300:FF:000010">
    <property type="entry name" value="Chaperone clpB 1, putative"/>
    <property type="match status" value="1"/>
</dbReference>
<protein>
    <submittedName>
        <fullName evidence="10">ATP-dependent Clp protease ATP-binding subunit ClpC</fullName>
    </submittedName>
</protein>
<dbReference type="InterPro" id="IPR001943">
    <property type="entry name" value="UVR_dom"/>
</dbReference>
<dbReference type="PROSITE" id="PS50151">
    <property type="entry name" value="UVR"/>
    <property type="match status" value="1"/>
</dbReference>
<dbReference type="GO" id="GO:0016887">
    <property type="term" value="F:ATP hydrolysis activity"/>
    <property type="evidence" value="ECO:0007669"/>
    <property type="project" value="InterPro"/>
</dbReference>
<dbReference type="InterPro" id="IPR036628">
    <property type="entry name" value="Clp_N_dom_sf"/>
</dbReference>
<dbReference type="Pfam" id="PF02861">
    <property type="entry name" value="Clp_N"/>
    <property type="match status" value="1"/>
</dbReference>
<dbReference type="SMART" id="SM01086">
    <property type="entry name" value="ClpB_D2-small"/>
    <property type="match status" value="1"/>
</dbReference>
<dbReference type="InterPro" id="IPR028299">
    <property type="entry name" value="ClpA/B_CS2"/>
</dbReference>
<dbReference type="Gene3D" id="1.10.1780.10">
    <property type="entry name" value="Clp, N-terminal domain"/>
    <property type="match status" value="1"/>
</dbReference>
<dbReference type="InterPro" id="IPR019489">
    <property type="entry name" value="Clp_ATPase_C"/>
</dbReference>
<evidence type="ECO:0000256" key="7">
    <source>
        <dbReference type="SAM" id="Coils"/>
    </source>
</evidence>
<dbReference type="PANTHER" id="PTHR11638:SF18">
    <property type="entry name" value="HEAT SHOCK PROTEIN 104"/>
    <property type="match status" value="1"/>
</dbReference>
<dbReference type="Gene3D" id="1.10.8.60">
    <property type="match status" value="2"/>
</dbReference>
<dbReference type="InterPro" id="IPR018368">
    <property type="entry name" value="ClpA/B_CS1"/>
</dbReference>
<dbReference type="GO" id="GO:0006508">
    <property type="term" value="P:proteolysis"/>
    <property type="evidence" value="ECO:0007669"/>
    <property type="project" value="UniProtKB-KW"/>
</dbReference>
<keyword evidence="3 6" id="KW-0067">ATP-binding</keyword>
<dbReference type="Gene3D" id="4.10.860.10">
    <property type="entry name" value="UVR domain"/>
    <property type="match status" value="1"/>
</dbReference>
<dbReference type="FunFam" id="1.10.8.60:FF:000017">
    <property type="entry name" value="ATP-dependent chaperone ClpB"/>
    <property type="match status" value="1"/>
</dbReference>
<sequence>MFEKFTERAQKVVMYAQEEAIELRHGYIGTEHILLGILEENGLSKNLLNKKNVTLEIVKELILQYEGQGDFGIDQNQIPLTPRTKRILDLSLVEARNLNQNYVTPEHILLAITRESDGVAYTILTNIGVNMDSLRQELLSSFSNQGNGKTTRDNVNKHVNTPTLNQYGRDLTDLAREGKLDPIIGRDSETQRVLEILCRRTKNNPCFIGDPGVGKTAIVEGLAEKIVEGNIPEILASKRVVTLDISSLLAGSKYRGEFEERLKKVMEEIRKAGDIILFIDEIHTIVGAGGAEGAIDASNILKPALARGEIQCIGATTIDEYRKYIEKDAALERRFQPVMVVEPTKEETLQILKGVRDKYEAHHGVKITDEALEASITLSDRYITDRYLPDKAIDLMDEAAAKIRIENLTTPPDLKMLEEALNKVEKEKEDAINLQDFEKAASLRDNEREIKNKIEACKINWKSEANIRTKVVGEREIASVVSRWTKVPVEKLTETESERLLNLENILHGRVIGQDEAVRAISKAVRRARVGLKDPNRPIGSFIFLGPTGVGKTELSKALAEAMFGNENSMIRIDMSEYMEKHSVSRLIGSPPGYVGFDEGGQLTEKVRRNPYSAILFDEIEKAHPEVFNILLQILEDGRLTDGKGKTVNFKNTIIIMTSNAGANTLKKQKTLGFATDDFEQDSEYEKMKENIMEELKRSFRPEFLNRIDDIIVFHEIKEEDLSKIVKLMLHSVTERLQTQEIYLNFNEDVTKHLAKKGFDPVYGARPLRRAITKAVEDKLSEEILKGNIQRGDSVNITLKDNDLEFTKTDTQNDIL</sequence>
<dbReference type="Pfam" id="PF07724">
    <property type="entry name" value="AAA_2"/>
    <property type="match status" value="1"/>
</dbReference>
<dbReference type="AlphaFoldDB" id="A0A1I2PYE6"/>
<dbReference type="PROSITE" id="PS51903">
    <property type="entry name" value="CLP_R"/>
    <property type="match status" value="1"/>
</dbReference>
<dbReference type="Pfam" id="PF00004">
    <property type="entry name" value="AAA"/>
    <property type="match status" value="1"/>
</dbReference>
<feature type="domain" description="Clp R" evidence="9">
    <location>
        <begin position="2"/>
        <end position="147"/>
    </location>
</feature>
<dbReference type="InterPro" id="IPR001270">
    <property type="entry name" value="ClpA/B"/>
</dbReference>
<name>A0A1I2PYE6_9CLOT</name>
<dbReference type="GO" id="GO:0005524">
    <property type="term" value="F:ATP binding"/>
    <property type="evidence" value="ECO:0007669"/>
    <property type="project" value="UniProtKB-KW"/>
</dbReference>
<evidence type="ECO:0000313" key="10">
    <source>
        <dbReference type="EMBL" id="SFG21152.1"/>
    </source>
</evidence>
<keyword evidence="11" id="KW-1185">Reference proteome</keyword>
<dbReference type="SUPFAM" id="SSF81923">
    <property type="entry name" value="Double Clp-N motif"/>
    <property type="match status" value="1"/>
</dbReference>
<dbReference type="GO" id="GO:0008233">
    <property type="term" value="F:peptidase activity"/>
    <property type="evidence" value="ECO:0007669"/>
    <property type="project" value="UniProtKB-KW"/>
</dbReference>
<evidence type="ECO:0000259" key="8">
    <source>
        <dbReference type="PROSITE" id="PS50151"/>
    </source>
</evidence>
<dbReference type="Gene3D" id="3.40.50.300">
    <property type="entry name" value="P-loop containing nucleotide triphosphate hydrolases"/>
    <property type="match status" value="2"/>
</dbReference>
<evidence type="ECO:0000256" key="5">
    <source>
        <dbReference type="PROSITE-ProRule" id="PRU01251"/>
    </source>
</evidence>
<comment type="similarity">
    <text evidence="6">Belongs to the ClpA/ClpB family.</text>
</comment>
<dbReference type="RefSeq" id="WP_074846592.1">
    <property type="nucleotide sequence ID" value="NZ_FOOE01000034.1"/>
</dbReference>
<keyword evidence="1 5" id="KW-0677">Repeat</keyword>
<dbReference type="STRING" id="1529.SAMN04487885_13418"/>
<feature type="coiled-coil region" evidence="7">
    <location>
        <begin position="414"/>
        <end position="460"/>
    </location>
</feature>
<dbReference type="InterPro" id="IPR050130">
    <property type="entry name" value="ClpA_ClpB"/>
</dbReference>
<dbReference type="eggNOG" id="COG0542">
    <property type="taxonomic scope" value="Bacteria"/>
</dbReference>
<evidence type="ECO:0000256" key="6">
    <source>
        <dbReference type="RuleBase" id="RU004432"/>
    </source>
</evidence>
<dbReference type="GO" id="GO:0005737">
    <property type="term" value="C:cytoplasm"/>
    <property type="evidence" value="ECO:0007669"/>
    <property type="project" value="TreeGrafter"/>
</dbReference>
<dbReference type="Pfam" id="PF17871">
    <property type="entry name" value="AAA_lid_9"/>
    <property type="match status" value="1"/>
</dbReference>
<dbReference type="Proteomes" id="UP000182135">
    <property type="component" value="Unassembled WGS sequence"/>
</dbReference>
<dbReference type="OrthoDB" id="9803641at2"/>
<reference evidence="10 11" key="1">
    <citation type="submission" date="2016-10" db="EMBL/GenBank/DDBJ databases">
        <authorList>
            <person name="de Groot N.N."/>
        </authorList>
    </citation>
    <scope>NUCLEOTIDE SEQUENCE [LARGE SCALE GENOMIC DNA]</scope>
    <source>
        <strain evidence="10 11">NLAE-zl-G419</strain>
    </source>
</reference>
<keyword evidence="2 6" id="KW-0547">Nucleotide-binding</keyword>
<keyword evidence="7" id="KW-0175">Coiled coil</keyword>
<dbReference type="InterPro" id="IPR003959">
    <property type="entry name" value="ATPase_AAA_core"/>
</dbReference>
<dbReference type="SUPFAM" id="SSF52540">
    <property type="entry name" value="P-loop containing nucleoside triphosphate hydrolases"/>
    <property type="match status" value="2"/>
</dbReference>
<dbReference type="PANTHER" id="PTHR11638">
    <property type="entry name" value="ATP-DEPENDENT CLP PROTEASE"/>
    <property type="match status" value="1"/>
</dbReference>
<keyword evidence="4 6" id="KW-0143">Chaperone</keyword>
<dbReference type="InterPro" id="IPR003593">
    <property type="entry name" value="AAA+_ATPase"/>
</dbReference>
<evidence type="ECO:0000256" key="2">
    <source>
        <dbReference type="ARBA" id="ARBA00022741"/>
    </source>
</evidence>
<dbReference type="EMBL" id="FOOE01000034">
    <property type="protein sequence ID" value="SFG21152.1"/>
    <property type="molecule type" value="Genomic_DNA"/>
</dbReference>
<dbReference type="InterPro" id="IPR027417">
    <property type="entry name" value="P-loop_NTPase"/>
</dbReference>
<accession>A0A1I2PYE6</accession>
<dbReference type="PRINTS" id="PR00300">
    <property type="entry name" value="CLPPROTEASEA"/>
</dbReference>
<dbReference type="InterPro" id="IPR041546">
    <property type="entry name" value="ClpA/ClpB_AAA_lid"/>
</dbReference>
<organism evidence="10 11">
    <name type="scientific">Clostridium cadaveris</name>
    <dbReference type="NCBI Taxonomy" id="1529"/>
    <lineage>
        <taxon>Bacteria</taxon>
        <taxon>Bacillati</taxon>
        <taxon>Bacillota</taxon>
        <taxon>Clostridia</taxon>
        <taxon>Eubacteriales</taxon>
        <taxon>Clostridiaceae</taxon>
        <taxon>Clostridium</taxon>
    </lineage>
</organism>
<gene>
    <name evidence="10" type="ORF">SAMN04487885_13418</name>
</gene>
<evidence type="ECO:0000256" key="3">
    <source>
        <dbReference type="ARBA" id="ARBA00022840"/>
    </source>
</evidence>
<dbReference type="FunFam" id="3.40.50.300:FF:000025">
    <property type="entry name" value="ATP-dependent Clp protease subunit"/>
    <property type="match status" value="1"/>
</dbReference>
<dbReference type="PROSITE" id="PS00870">
    <property type="entry name" value="CLPAB_1"/>
    <property type="match status" value="1"/>
</dbReference>
<dbReference type="CDD" id="cd19499">
    <property type="entry name" value="RecA-like_ClpB_Hsp104-like"/>
    <property type="match status" value="1"/>
</dbReference>
<dbReference type="GO" id="GO:0034605">
    <property type="term" value="P:cellular response to heat"/>
    <property type="evidence" value="ECO:0007669"/>
    <property type="project" value="TreeGrafter"/>
</dbReference>
<dbReference type="SMART" id="SM00382">
    <property type="entry name" value="AAA"/>
    <property type="match status" value="2"/>
</dbReference>
<proteinExistence type="inferred from homology"/>
<evidence type="ECO:0000256" key="4">
    <source>
        <dbReference type="ARBA" id="ARBA00023186"/>
    </source>
</evidence>
<dbReference type="Pfam" id="PF10431">
    <property type="entry name" value="ClpB_D2-small"/>
    <property type="match status" value="1"/>
</dbReference>
<keyword evidence="10" id="KW-0645">Protease</keyword>
<feature type="domain" description="UVR" evidence="8">
    <location>
        <begin position="418"/>
        <end position="453"/>
    </location>
</feature>
<keyword evidence="10" id="KW-0378">Hydrolase</keyword>
<dbReference type="PROSITE" id="PS00871">
    <property type="entry name" value="CLPAB_2"/>
    <property type="match status" value="1"/>
</dbReference>
<dbReference type="InterPro" id="IPR004176">
    <property type="entry name" value="Clp_R_N"/>
</dbReference>
<evidence type="ECO:0000313" key="11">
    <source>
        <dbReference type="Proteomes" id="UP000182135"/>
    </source>
</evidence>
<dbReference type="CDD" id="cd00009">
    <property type="entry name" value="AAA"/>
    <property type="match status" value="1"/>
</dbReference>
<evidence type="ECO:0000259" key="9">
    <source>
        <dbReference type="PROSITE" id="PS51903"/>
    </source>
</evidence>
<evidence type="ECO:0000256" key="1">
    <source>
        <dbReference type="ARBA" id="ARBA00022737"/>
    </source>
</evidence>